<feature type="domain" description="PurM-like N-terminal" evidence="2">
    <location>
        <begin position="32"/>
        <end position="137"/>
    </location>
</feature>
<dbReference type="InterPro" id="IPR010918">
    <property type="entry name" value="PurM-like_C_dom"/>
</dbReference>
<evidence type="ECO:0000259" key="3">
    <source>
        <dbReference type="Pfam" id="PF02769"/>
    </source>
</evidence>
<dbReference type="InterPro" id="IPR016188">
    <property type="entry name" value="PurM-like_N"/>
</dbReference>
<dbReference type="Pfam" id="PF00586">
    <property type="entry name" value="AIRS"/>
    <property type="match status" value="1"/>
</dbReference>
<evidence type="ECO:0000256" key="1">
    <source>
        <dbReference type="ARBA" id="ARBA00006243"/>
    </source>
</evidence>
<sequence length="335" mass="35751">MRVGKVPPELLERLVYPHLGRRPEVLVRARVGEDCAVVDFGEWVCVLTTDPITGATRHLGRIAVYVATNDLAATGAEPVALLMDILLREGAEEDELRELMEQAGRAAAELGAEIVGGHTEVTADLPRTLVVTTAVGRARRDAFVTSSGARPGDFLVLTKAAGLEGTAILASDFEAYFRRHLGADVVQRAQAFLEEISVVRDGRAAVRAGARAMHDATEGGVLAAAVEMATASGVGVELYADRVPVRPETEAVCSLVDVDPLGLVSSGALLVATPVPDRTVAALEEAGVPAAVVGKFVERGNWKVLGCRREPLEPYPVDQLWRALERLERETQVGR</sequence>
<dbReference type="PANTHER" id="PTHR30303">
    <property type="entry name" value="HYDROGENASE ISOENZYMES FORMATION PROTEIN HYPE"/>
    <property type="match status" value="1"/>
</dbReference>
<dbReference type="CDD" id="cd06061">
    <property type="entry name" value="PurM-like1"/>
    <property type="match status" value="1"/>
</dbReference>
<gene>
    <name evidence="4" type="ORF">HGMM_F47C12C18</name>
</gene>
<evidence type="ECO:0000313" key="4">
    <source>
        <dbReference type="EMBL" id="BAL57141.1"/>
    </source>
</evidence>
<name>H5SLV5_9ZZZZ</name>
<dbReference type="InterPro" id="IPR036921">
    <property type="entry name" value="PurM-like_N_sf"/>
</dbReference>
<dbReference type="EMBL" id="AP011767">
    <property type="protein sequence ID" value="BAL57141.1"/>
    <property type="molecule type" value="Genomic_DNA"/>
</dbReference>
<protein>
    <submittedName>
        <fullName evidence="4">Hydrogenase maturation factor</fullName>
    </submittedName>
</protein>
<dbReference type="Gene3D" id="3.30.1330.10">
    <property type="entry name" value="PurM-like, N-terminal domain"/>
    <property type="match status" value="1"/>
</dbReference>
<dbReference type="SUPFAM" id="SSF56042">
    <property type="entry name" value="PurM C-terminal domain-like"/>
    <property type="match status" value="1"/>
</dbReference>
<dbReference type="InterPro" id="IPR011854">
    <property type="entry name" value="HypE"/>
</dbReference>
<evidence type="ECO:0000259" key="2">
    <source>
        <dbReference type="Pfam" id="PF00586"/>
    </source>
</evidence>
<reference evidence="4" key="2">
    <citation type="journal article" date="2012" name="PLoS ONE">
        <title>A Deeply Branching Thermophilic Bacterium with an Ancient Acetyl-CoA Pathway Dominates a Subsurface Ecosystem.</title>
        <authorList>
            <person name="Takami H."/>
            <person name="Noguchi H."/>
            <person name="Takaki Y."/>
            <person name="Uchiyama I."/>
            <person name="Toyoda A."/>
            <person name="Nishi S."/>
            <person name="Chee G.-J."/>
            <person name="Arai W."/>
            <person name="Nunoura T."/>
            <person name="Itoh T."/>
            <person name="Hattori M."/>
            <person name="Takai K."/>
        </authorList>
    </citation>
    <scope>NUCLEOTIDE SEQUENCE</scope>
</reference>
<dbReference type="SUPFAM" id="SSF55326">
    <property type="entry name" value="PurM N-terminal domain-like"/>
    <property type="match status" value="1"/>
</dbReference>
<comment type="similarity">
    <text evidence="1">Belongs to the HypE family.</text>
</comment>
<dbReference type="Pfam" id="PF02769">
    <property type="entry name" value="AIRS_C"/>
    <property type="match status" value="1"/>
</dbReference>
<dbReference type="Gene3D" id="3.90.650.10">
    <property type="entry name" value="PurM-like C-terminal domain"/>
    <property type="match status" value="1"/>
</dbReference>
<dbReference type="AlphaFoldDB" id="H5SLV5"/>
<proteinExistence type="inferred from homology"/>
<dbReference type="PIRSF" id="PIRSF005644">
    <property type="entry name" value="Hdrgns_mtr_HypE"/>
    <property type="match status" value="1"/>
</dbReference>
<dbReference type="InterPro" id="IPR036676">
    <property type="entry name" value="PurM-like_C_sf"/>
</dbReference>
<dbReference type="GO" id="GO:0051604">
    <property type="term" value="P:protein maturation"/>
    <property type="evidence" value="ECO:0007669"/>
    <property type="project" value="TreeGrafter"/>
</dbReference>
<reference evidence="4" key="1">
    <citation type="journal article" date="2005" name="Environ. Microbiol.">
        <title>Genetic and functional properties of uncultivated thermophilic crenarchaeotes from a subsurface gold mine as revealed by analysis of genome fragments.</title>
        <authorList>
            <person name="Nunoura T."/>
            <person name="Hirayama H."/>
            <person name="Takami H."/>
            <person name="Oida H."/>
            <person name="Nishi S."/>
            <person name="Shimamura S."/>
            <person name="Suzuki Y."/>
            <person name="Inagaki F."/>
            <person name="Takai K."/>
            <person name="Nealson K.H."/>
            <person name="Horikoshi K."/>
        </authorList>
    </citation>
    <scope>NUCLEOTIDE SEQUENCE</scope>
</reference>
<feature type="domain" description="PurM-like C-terminal" evidence="3">
    <location>
        <begin position="150"/>
        <end position="301"/>
    </location>
</feature>
<dbReference type="PANTHER" id="PTHR30303:SF4">
    <property type="entry name" value="HYDROGENASE EXPRESSION_FORMATION PROTEIN HYPE"/>
    <property type="match status" value="1"/>
</dbReference>
<organism evidence="4">
    <name type="scientific">uncultured prokaryote</name>
    <dbReference type="NCBI Taxonomy" id="198431"/>
    <lineage>
        <taxon>unclassified sequences</taxon>
        <taxon>environmental samples</taxon>
    </lineage>
</organism>
<accession>H5SLV5</accession>